<organism evidence="1 2">
    <name type="scientific">Candidatus Endoriftia persephonae</name>
    <dbReference type="NCBI Taxonomy" id="393765"/>
    <lineage>
        <taxon>Bacteria</taxon>
        <taxon>Pseudomonadati</taxon>
        <taxon>Pseudomonadota</taxon>
        <taxon>Gammaproteobacteria</taxon>
        <taxon>Chromatiales</taxon>
        <taxon>Sedimenticolaceae</taxon>
        <taxon>Candidatus Endoriftia</taxon>
    </lineage>
</organism>
<gene>
    <name evidence="1" type="ORF">L0Y14_10500</name>
</gene>
<keyword evidence="2" id="KW-1185">Reference proteome</keyword>
<sequence length="162" mass="16293">MVEAACRPGLSGMAGITLRCCLDVITALSWPVDAIMTGPADAIGLAVIKAGHLPAVGLVAAVALLGGVDMQGRLAGRLGAIVAMRTGARCNIRMIKPCQAPTIGGMAGIAGRAGLDMAGMFAGDTVAVVTARTAAIHRQVVHPRHPLPTECGMTEGTTITGT</sequence>
<evidence type="ECO:0000313" key="1">
    <source>
        <dbReference type="EMBL" id="USF86568.1"/>
    </source>
</evidence>
<dbReference type="RefSeq" id="WP_240991669.1">
    <property type="nucleotide sequence ID" value="NZ_CP090569.1"/>
</dbReference>
<accession>A0A9J6ZV65</accession>
<name>A0A9J6ZV65_9GAMM</name>
<dbReference type="KEGG" id="eps:L0Y14_10500"/>
<reference evidence="1" key="1">
    <citation type="journal article" date="2022" name="Mol. Ecol. Resour.">
        <title>The complete and closed genome of the facultative generalist Candidatus Endoriftia persephone from deep-sea hydrothermal vents.</title>
        <authorList>
            <person name="de Oliveira A.L."/>
            <person name="Srivastava A."/>
            <person name="Espada-Hinojosa S."/>
            <person name="Bright M."/>
        </authorList>
    </citation>
    <scope>NUCLEOTIDE SEQUENCE</scope>
    <source>
        <strain evidence="1">Tica-EPR-9o50.N</strain>
    </source>
</reference>
<dbReference type="AlphaFoldDB" id="A0A9J6ZV65"/>
<dbReference type="EMBL" id="CP090569">
    <property type="protein sequence ID" value="USF86568.1"/>
    <property type="molecule type" value="Genomic_DNA"/>
</dbReference>
<proteinExistence type="predicted"/>
<protein>
    <submittedName>
        <fullName evidence="1">Uncharacterized protein</fullName>
    </submittedName>
</protein>
<dbReference type="Proteomes" id="UP001056649">
    <property type="component" value="Chromosome"/>
</dbReference>
<evidence type="ECO:0000313" key="2">
    <source>
        <dbReference type="Proteomes" id="UP001056649"/>
    </source>
</evidence>